<sequence length="215" mass="24809">MAVPELLLATLDDLGKEELKEFKWRLRQGVEGFPQRIPMSQLEYAGREDTISKMVETYQPENAVKITLEILRKMNQNKLAETLNDKCKRDETYSLCLLSIFLHFSRHSYPEQLGLTAEFVDRHRAELIQRVRKVMPIADDLLRRGMINYEMFANITTSKTNQGKMRELYKALQSGGTPLKTAFYRILLKNERLLVINLGKGEISSWRSGSGLTLP</sequence>
<comment type="subcellular location">
    <subcellularLocation>
        <location evidence="1">Inflammasome</location>
    </subcellularLocation>
</comment>
<protein>
    <recommendedName>
        <fullName evidence="11">Pyrin domain-containing protein</fullName>
    </recommendedName>
</protein>
<dbReference type="PROSITE" id="PS50824">
    <property type="entry name" value="DAPIN"/>
    <property type="match status" value="1"/>
</dbReference>
<accession>A0A673W9Z2</accession>
<proteinExistence type="predicted"/>
<feature type="domain" description="CARD" evidence="7">
    <location>
        <begin position="118"/>
        <end position="202"/>
    </location>
</feature>
<evidence type="ECO:0000256" key="6">
    <source>
        <dbReference type="ARBA" id="ARBA00023233"/>
    </source>
</evidence>
<evidence type="ECO:0000256" key="1">
    <source>
        <dbReference type="ARBA" id="ARBA00004110"/>
    </source>
</evidence>
<dbReference type="SUPFAM" id="SSF47986">
    <property type="entry name" value="DEATH domain"/>
    <property type="match status" value="2"/>
</dbReference>
<keyword evidence="10" id="KW-1185">Reference proteome</keyword>
<dbReference type="InterPro" id="IPR033516">
    <property type="entry name" value="CARD8/ASC/NALP1_CARD"/>
</dbReference>
<dbReference type="GO" id="GO:0045087">
    <property type="term" value="P:innate immune response"/>
    <property type="evidence" value="ECO:0007669"/>
    <property type="project" value="UniProtKB-KW"/>
</dbReference>
<evidence type="ECO:0000259" key="7">
    <source>
        <dbReference type="PROSITE" id="PS50209"/>
    </source>
</evidence>
<dbReference type="Proteomes" id="UP000472277">
    <property type="component" value="Chromosome 1"/>
</dbReference>
<dbReference type="SMART" id="SM01289">
    <property type="entry name" value="PYRIN"/>
    <property type="match status" value="1"/>
</dbReference>
<dbReference type="InterPro" id="IPR004020">
    <property type="entry name" value="DAPIN"/>
</dbReference>
<evidence type="ECO:0000256" key="4">
    <source>
        <dbReference type="ARBA" id="ARBA00022859"/>
    </source>
</evidence>
<dbReference type="GO" id="GO:0042981">
    <property type="term" value="P:regulation of apoptotic process"/>
    <property type="evidence" value="ECO:0007669"/>
    <property type="project" value="InterPro"/>
</dbReference>
<dbReference type="CDD" id="cd08330">
    <property type="entry name" value="CARD_ASC_NALP1"/>
    <property type="match status" value="1"/>
</dbReference>
<dbReference type="GO" id="GO:0061702">
    <property type="term" value="C:canonical inflammasome complex"/>
    <property type="evidence" value="ECO:0007669"/>
    <property type="project" value="UniProtKB-SubCell"/>
</dbReference>
<organism evidence="9 10">
    <name type="scientific">Salmo trutta</name>
    <name type="common">Brown trout</name>
    <dbReference type="NCBI Taxonomy" id="8032"/>
    <lineage>
        <taxon>Eukaryota</taxon>
        <taxon>Metazoa</taxon>
        <taxon>Chordata</taxon>
        <taxon>Craniata</taxon>
        <taxon>Vertebrata</taxon>
        <taxon>Euteleostomi</taxon>
        <taxon>Actinopterygii</taxon>
        <taxon>Neopterygii</taxon>
        <taxon>Teleostei</taxon>
        <taxon>Protacanthopterygii</taxon>
        <taxon>Salmoniformes</taxon>
        <taxon>Salmonidae</taxon>
        <taxon>Salmoninae</taxon>
        <taxon>Salmo</taxon>
    </lineage>
</organism>
<dbReference type="CDD" id="cd08321">
    <property type="entry name" value="Pyrin_ASC-like"/>
    <property type="match status" value="1"/>
</dbReference>
<keyword evidence="6" id="KW-1271">Inflammasome</keyword>
<dbReference type="Pfam" id="PF02758">
    <property type="entry name" value="PYRIN"/>
    <property type="match status" value="1"/>
</dbReference>
<dbReference type="AlphaFoldDB" id="A0A673W9Z2"/>
<keyword evidence="3" id="KW-0399">Innate immunity</keyword>
<dbReference type="Gene3D" id="1.10.533.10">
    <property type="entry name" value="Death Domain, Fas"/>
    <property type="match status" value="2"/>
</dbReference>
<dbReference type="Pfam" id="PF00619">
    <property type="entry name" value="CARD"/>
    <property type="match status" value="1"/>
</dbReference>
<dbReference type="Ensembl" id="ENSSTUT00000006197.1">
    <property type="protein sequence ID" value="ENSSTUP00000005828.1"/>
    <property type="gene ID" value="ENSSTUG00000002873.1"/>
</dbReference>
<dbReference type="GO" id="GO:0006954">
    <property type="term" value="P:inflammatory response"/>
    <property type="evidence" value="ECO:0007669"/>
    <property type="project" value="UniProtKB-KW"/>
</dbReference>
<evidence type="ECO:0000259" key="8">
    <source>
        <dbReference type="PROSITE" id="PS50824"/>
    </source>
</evidence>
<feature type="domain" description="Pyrin" evidence="8">
    <location>
        <begin position="1"/>
        <end position="89"/>
    </location>
</feature>
<dbReference type="PANTHER" id="PTHR46985:SF2">
    <property type="entry name" value="APOPTOSIS-ASSOCIATED SPECK-LIKE PROTEIN CONTAINING A CARD"/>
    <property type="match status" value="1"/>
</dbReference>
<dbReference type="PANTHER" id="PTHR46985">
    <property type="entry name" value="NACHT, LRR AND PYD DOMAINS-CONTAINING PROTEIN 1"/>
    <property type="match status" value="1"/>
</dbReference>
<evidence type="ECO:0008006" key="11">
    <source>
        <dbReference type="Google" id="ProtNLM"/>
    </source>
</evidence>
<evidence type="ECO:0000256" key="2">
    <source>
        <dbReference type="ARBA" id="ARBA00022490"/>
    </source>
</evidence>
<reference evidence="9" key="3">
    <citation type="submission" date="2025-09" db="UniProtKB">
        <authorList>
            <consortium name="Ensembl"/>
        </authorList>
    </citation>
    <scope>IDENTIFICATION</scope>
</reference>
<evidence type="ECO:0000256" key="5">
    <source>
        <dbReference type="ARBA" id="ARBA00023198"/>
    </source>
</evidence>
<dbReference type="InterPro" id="IPR011029">
    <property type="entry name" value="DEATH-like_dom_sf"/>
</dbReference>
<dbReference type="PROSITE" id="PS50209">
    <property type="entry name" value="CARD"/>
    <property type="match status" value="1"/>
</dbReference>
<keyword evidence="4" id="KW-0391">Immunity</keyword>
<keyword evidence="5" id="KW-0395">Inflammatory response</keyword>
<evidence type="ECO:0000313" key="10">
    <source>
        <dbReference type="Proteomes" id="UP000472277"/>
    </source>
</evidence>
<dbReference type="GeneTree" id="ENSGT00990000203949"/>
<reference evidence="9" key="1">
    <citation type="submission" date="2021-04" db="EMBL/GenBank/DDBJ databases">
        <authorList>
            <consortium name="Wellcome Sanger Institute Data Sharing"/>
        </authorList>
    </citation>
    <scope>NUCLEOTIDE SEQUENCE [LARGE SCALE GENOMIC DNA]</scope>
</reference>
<dbReference type="InterPro" id="IPR051249">
    <property type="entry name" value="NLRP_Inflammasome"/>
</dbReference>
<name>A0A673W9Z2_SALTR</name>
<reference evidence="9" key="2">
    <citation type="submission" date="2025-08" db="UniProtKB">
        <authorList>
            <consortium name="Ensembl"/>
        </authorList>
    </citation>
    <scope>IDENTIFICATION</scope>
</reference>
<keyword evidence="2" id="KW-0963">Cytoplasm</keyword>
<evidence type="ECO:0000313" key="9">
    <source>
        <dbReference type="Ensembl" id="ENSSTUP00000005828.1"/>
    </source>
</evidence>
<dbReference type="InterPro" id="IPR001315">
    <property type="entry name" value="CARD"/>
</dbReference>
<evidence type="ECO:0000256" key="3">
    <source>
        <dbReference type="ARBA" id="ARBA00022588"/>
    </source>
</evidence>